<gene>
    <name evidence="1" type="ORF">RSOLAG1IB_05658</name>
</gene>
<sequence>MHPAVAPNQPIRESECASHFSSHAYGLDNGDDGACLELLRRGLAEDVRHHRNSELKSDLFRGLVGERLVIVYVRARCG</sequence>
<reference evidence="1 2" key="1">
    <citation type="submission" date="2014-11" db="EMBL/GenBank/DDBJ databases">
        <authorList>
            <person name="Wibberg Daniel"/>
        </authorList>
    </citation>
    <scope>NUCLEOTIDE SEQUENCE [LARGE SCALE GENOMIC DNA]</scope>
    <source>
        <strain evidence="1">Rhizoctonia solani AG1-IB 7/3/14</strain>
    </source>
</reference>
<proteinExistence type="predicted"/>
<evidence type="ECO:0000313" key="2">
    <source>
        <dbReference type="Proteomes" id="UP000059188"/>
    </source>
</evidence>
<name>A0A0B7G5W7_THACB</name>
<dbReference type="AlphaFoldDB" id="A0A0B7G5W7"/>
<accession>A0A0B7G5W7</accession>
<organism evidence="1 2">
    <name type="scientific">Thanatephorus cucumeris (strain AG1-IB / isolate 7/3/14)</name>
    <name type="common">Lettuce bottom rot fungus</name>
    <name type="synonym">Rhizoctonia solani</name>
    <dbReference type="NCBI Taxonomy" id="1108050"/>
    <lineage>
        <taxon>Eukaryota</taxon>
        <taxon>Fungi</taxon>
        <taxon>Dikarya</taxon>
        <taxon>Basidiomycota</taxon>
        <taxon>Agaricomycotina</taxon>
        <taxon>Agaricomycetes</taxon>
        <taxon>Cantharellales</taxon>
        <taxon>Ceratobasidiaceae</taxon>
        <taxon>Rhizoctonia</taxon>
        <taxon>Rhizoctonia solani AG-1</taxon>
    </lineage>
</organism>
<protein>
    <submittedName>
        <fullName evidence="1">Uncharacterized protein</fullName>
    </submittedName>
</protein>
<dbReference type="Proteomes" id="UP000059188">
    <property type="component" value="Unassembled WGS sequence"/>
</dbReference>
<evidence type="ECO:0000313" key="1">
    <source>
        <dbReference type="EMBL" id="CEL63893.1"/>
    </source>
</evidence>
<dbReference type="EMBL" id="LN679108">
    <property type="protein sequence ID" value="CEL63893.1"/>
    <property type="molecule type" value="Genomic_DNA"/>
</dbReference>
<keyword evidence="2" id="KW-1185">Reference proteome</keyword>